<comment type="caution">
    <text evidence="4">The sequence shown here is derived from an EMBL/GenBank/DDBJ whole genome shotgun (WGS) entry which is preliminary data.</text>
</comment>
<evidence type="ECO:0000256" key="1">
    <source>
        <dbReference type="SAM" id="MobiDB-lite"/>
    </source>
</evidence>
<gene>
    <name evidence="4" type="ORF">GNP95_08865</name>
</gene>
<dbReference type="Pfam" id="PF12836">
    <property type="entry name" value="HHH_3"/>
    <property type="match status" value="1"/>
</dbReference>
<proteinExistence type="predicted"/>
<dbReference type="EMBL" id="WNZW01000002">
    <property type="protein sequence ID" value="MUG45106.1"/>
    <property type="molecule type" value="Genomic_DNA"/>
</dbReference>
<dbReference type="InterPro" id="IPR003583">
    <property type="entry name" value="Hlx-hairpin-Hlx_DNA-bd_motif"/>
</dbReference>
<dbReference type="SUPFAM" id="SSF47781">
    <property type="entry name" value="RuvA domain 2-like"/>
    <property type="match status" value="1"/>
</dbReference>
<feature type="domain" description="Helix-hairpin-helix DNA-binding motif class 1" evidence="3">
    <location>
        <begin position="161"/>
        <end position="180"/>
    </location>
</feature>
<keyword evidence="2" id="KW-1133">Transmembrane helix</keyword>
<dbReference type="InterPro" id="IPR004509">
    <property type="entry name" value="Competence_ComEA_HhH"/>
</dbReference>
<dbReference type="NCBIfam" id="TIGR00426">
    <property type="entry name" value="competence protein ComEA helix-hairpin-helix repeat region"/>
    <property type="match status" value="1"/>
</dbReference>
<sequence>MTFWTDSFEIGAMKLKREYVMTAVVSAVLGAGLMLFAVGGSRPAGIEGWAPVNREVAAAMAGDSGQGGASAAAAQAEAAPAQAAAVQGNLAAGRSVAVRDSADSLNPGLDGAGQAGVLEQSTAPAVPLASGSSTAGAVPLQPSAEPSPQDGLVSINTANSSQLQTVPGIGEKKAQAIIDYRNQHGSFNSLSDLKKVKGIGEKVFQKLKPYIKL</sequence>
<dbReference type="GO" id="GO:0015627">
    <property type="term" value="C:type II protein secretion system complex"/>
    <property type="evidence" value="ECO:0007669"/>
    <property type="project" value="TreeGrafter"/>
</dbReference>
<feature type="domain" description="Helix-hairpin-helix DNA-binding motif class 1" evidence="3">
    <location>
        <begin position="191"/>
        <end position="210"/>
    </location>
</feature>
<feature type="transmembrane region" description="Helical" evidence="2">
    <location>
        <begin position="20"/>
        <end position="38"/>
    </location>
</feature>
<protein>
    <submittedName>
        <fullName evidence="4">Competence protein ComEA</fullName>
    </submittedName>
</protein>
<dbReference type="InterPro" id="IPR051675">
    <property type="entry name" value="Endo/Exo/Phosphatase_dom_1"/>
</dbReference>
<evidence type="ECO:0000259" key="3">
    <source>
        <dbReference type="SMART" id="SM00278"/>
    </source>
</evidence>
<keyword evidence="2" id="KW-0812">Transmembrane</keyword>
<evidence type="ECO:0000313" key="5">
    <source>
        <dbReference type="Proteomes" id="UP000447876"/>
    </source>
</evidence>
<dbReference type="RefSeq" id="WP_196427113.1">
    <property type="nucleotide sequence ID" value="NZ_WNZW01000002.1"/>
</dbReference>
<keyword evidence="2" id="KW-0472">Membrane</keyword>
<dbReference type="PANTHER" id="PTHR21180:SF32">
    <property type="entry name" value="ENDONUCLEASE_EXONUCLEASE_PHOSPHATASE FAMILY DOMAIN-CONTAINING PROTEIN 1"/>
    <property type="match status" value="1"/>
</dbReference>
<dbReference type="GO" id="GO:0015628">
    <property type="term" value="P:protein secretion by the type II secretion system"/>
    <property type="evidence" value="ECO:0007669"/>
    <property type="project" value="TreeGrafter"/>
</dbReference>
<reference evidence="4 5" key="1">
    <citation type="submission" date="2019-11" db="EMBL/GenBank/DDBJ databases">
        <title>Draft genome sequences of five Paenibacillus species of dairy origin.</title>
        <authorList>
            <person name="Olajide A.M."/>
            <person name="Chen S."/>
            <person name="Lapointe G."/>
        </authorList>
    </citation>
    <scope>NUCLEOTIDE SEQUENCE [LARGE SCALE GENOMIC DNA]</scope>
    <source>
        <strain evidence="4 5">12CR55</strain>
    </source>
</reference>
<dbReference type="SMART" id="SM00278">
    <property type="entry name" value="HhH1"/>
    <property type="match status" value="2"/>
</dbReference>
<evidence type="ECO:0000256" key="2">
    <source>
        <dbReference type="SAM" id="Phobius"/>
    </source>
</evidence>
<feature type="region of interest" description="Disordered" evidence="1">
    <location>
        <begin position="124"/>
        <end position="153"/>
    </location>
</feature>
<dbReference type="AlphaFoldDB" id="A0A7X2YZZ0"/>
<name>A0A7X2YZZ0_9BACL</name>
<evidence type="ECO:0000313" key="4">
    <source>
        <dbReference type="EMBL" id="MUG45106.1"/>
    </source>
</evidence>
<dbReference type="Proteomes" id="UP000447876">
    <property type="component" value="Unassembled WGS sequence"/>
</dbReference>
<dbReference type="Gene3D" id="1.10.150.280">
    <property type="entry name" value="AF1531-like domain"/>
    <property type="match status" value="1"/>
</dbReference>
<dbReference type="InterPro" id="IPR010994">
    <property type="entry name" value="RuvA_2-like"/>
</dbReference>
<organism evidence="4 5">
    <name type="scientific">Paenibacillus woosongensis</name>
    <dbReference type="NCBI Taxonomy" id="307580"/>
    <lineage>
        <taxon>Bacteria</taxon>
        <taxon>Bacillati</taxon>
        <taxon>Bacillota</taxon>
        <taxon>Bacilli</taxon>
        <taxon>Bacillales</taxon>
        <taxon>Paenibacillaceae</taxon>
        <taxon>Paenibacillus</taxon>
    </lineage>
</organism>
<dbReference type="PANTHER" id="PTHR21180">
    <property type="entry name" value="ENDONUCLEASE/EXONUCLEASE/PHOSPHATASE FAMILY DOMAIN-CONTAINING PROTEIN 1"/>
    <property type="match status" value="1"/>
</dbReference>
<accession>A0A7X2YZZ0</accession>
<dbReference type="GO" id="GO:0006281">
    <property type="term" value="P:DNA repair"/>
    <property type="evidence" value="ECO:0007669"/>
    <property type="project" value="InterPro"/>
</dbReference>
<dbReference type="GO" id="GO:0003677">
    <property type="term" value="F:DNA binding"/>
    <property type="evidence" value="ECO:0007669"/>
    <property type="project" value="InterPro"/>
</dbReference>